<evidence type="ECO:0000313" key="2">
    <source>
        <dbReference type="Proteomes" id="UP000438106"/>
    </source>
</evidence>
<sequence length="79" mass="8714">MTSALRTRLDRIEKLGGDAMQRYIASLSEEELEARCEELSARLRGELEANGHDCTGLDNNQLVALAQSIDPTWPKAGAR</sequence>
<proteinExistence type="predicted"/>
<comment type="caution">
    <text evidence="1">The sequence shown here is derived from an EMBL/GenBank/DDBJ whole genome shotgun (WGS) entry which is preliminary data.</text>
</comment>
<protein>
    <submittedName>
        <fullName evidence="1">Uncharacterized protein</fullName>
    </submittedName>
</protein>
<name>A0A7X3FR51_9HYPH</name>
<accession>A0A7X3FR51</accession>
<evidence type="ECO:0000313" key="1">
    <source>
        <dbReference type="EMBL" id="MVS99252.1"/>
    </source>
</evidence>
<organism evidence="1 2">
    <name type="scientific">Devosia marina</name>
    <dbReference type="NCBI Taxonomy" id="2683198"/>
    <lineage>
        <taxon>Bacteria</taxon>
        <taxon>Pseudomonadati</taxon>
        <taxon>Pseudomonadota</taxon>
        <taxon>Alphaproteobacteria</taxon>
        <taxon>Hyphomicrobiales</taxon>
        <taxon>Devosiaceae</taxon>
        <taxon>Devosia</taxon>
    </lineage>
</organism>
<keyword evidence="2" id="KW-1185">Reference proteome</keyword>
<dbReference type="Proteomes" id="UP000438106">
    <property type="component" value="Unassembled WGS sequence"/>
</dbReference>
<dbReference type="AlphaFoldDB" id="A0A7X3FR51"/>
<dbReference type="RefSeq" id="WP_157290125.1">
    <property type="nucleotide sequence ID" value="NZ_WQRF01000002.1"/>
</dbReference>
<dbReference type="EMBL" id="WQRF01000002">
    <property type="protein sequence ID" value="MVS99252.1"/>
    <property type="molecule type" value="Genomic_DNA"/>
</dbReference>
<reference evidence="1 2" key="1">
    <citation type="submission" date="2019-12" db="EMBL/GenBank/DDBJ databases">
        <title>Devosia maris sp. nov., isolated from the deep seawater.</title>
        <authorList>
            <person name="Liu Y."/>
        </authorList>
    </citation>
    <scope>NUCLEOTIDE SEQUENCE [LARGE SCALE GENOMIC DNA]</scope>
    <source>
        <strain evidence="1 2">L53-10-65</strain>
    </source>
</reference>
<gene>
    <name evidence="1" type="ORF">GO014_09490</name>
</gene>